<dbReference type="Proteomes" id="UP001595555">
    <property type="component" value="Unassembled WGS sequence"/>
</dbReference>
<protein>
    <submittedName>
        <fullName evidence="4">Alpha/beta fold hydrolase</fullName>
    </submittedName>
</protein>
<dbReference type="InterPro" id="IPR050266">
    <property type="entry name" value="AB_hydrolase_sf"/>
</dbReference>
<dbReference type="PANTHER" id="PTHR43798:SF14">
    <property type="entry name" value="SERINE HYDROLASE-LIKE PROTEIN DDB_G0286239"/>
    <property type="match status" value="1"/>
</dbReference>
<comment type="caution">
    <text evidence="4">The sequence shown here is derived from an EMBL/GenBank/DDBJ whole genome shotgun (WGS) entry which is preliminary data.</text>
</comment>
<dbReference type="InterPro" id="IPR000073">
    <property type="entry name" value="AB_hydrolase_1"/>
</dbReference>
<dbReference type="SUPFAM" id="SSF53474">
    <property type="entry name" value="alpha/beta-Hydrolases"/>
    <property type="match status" value="1"/>
</dbReference>
<sequence length="293" mass="32209">MQFVPGAYPESHELRFTVNGIEFAAQEWGASGQLPVLALHGWLDNSASFYKLAPRLQGVHLVALDLAGHGQSSQRPGQSAYTFWDDINDIFAVADYMGWRRFALLGHSRGAIIGTLAAGTFPERFTGLALVEGVLPEPASPLDAPRQLAAAIEGLRALQHKTPSVYKDLEIAIKARERGMFPLSYAAARALTLRGVVPKGDGFTWSTDPRLMAPSVLKMSREQLAAFLDRVSAPVKLLLAREGLPKLYDNYMREVQQFSQLHYELLGGGHHLHMEQESELVAEKLNAFFAGLS</sequence>
<dbReference type="Pfam" id="PF00561">
    <property type="entry name" value="Abhydrolase_1"/>
    <property type="match status" value="1"/>
</dbReference>
<keyword evidence="5" id="KW-1185">Reference proteome</keyword>
<dbReference type="GO" id="GO:0016787">
    <property type="term" value="F:hydrolase activity"/>
    <property type="evidence" value="ECO:0007669"/>
    <property type="project" value="UniProtKB-KW"/>
</dbReference>
<feature type="domain" description="AB hydrolase-1" evidence="3">
    <location>
        <begin position="35"/>
        <end position="150"/>
    </location>
</feature>
<keyword evidence="2 4" id="KW-0378">Hydrolase</keyword>
<dbReference type="InterPro" id="IPR029058">
    <property type="entry name" value="AB_hydrolase_fold"/>
</dbReference>
<organism evidence="4 5">
    <name type="scientific">Cellvibrio fontiphilus</name>
    <dbReference type="NCBI Taxonomy" id="1815559"/>
    <lineage>
        <taxon>Bacteria</taxon>
        <taxon>Pseudomonadati</taxon>
        <taxon>Pseudomonadota</taxon>
        <taxon>Gammaproteobacteria</taxon>
        <taxon>Cellvibrionales</taxon>
        <taxon>Cellvibrionaceae</taxon>
        <taxon>Cellvibrio</taxon>
    </lineage>
</organism>
<gene>
    <name evidence="4" type="ORF">ACFODX_07620</name>
</gene>
<accession>A0ABV7FHN5</accession>
<evidence type="ECO:0000259" key="3">
    <source>
        <dbReference type="Pfam" id="PF00561"/>
    </source>
</evidence>
<dbReference type="PANTHER" id="PTHR43798">
    <property type="entry name" value="MONOACYLGLYCEROL LIPASE"/>
    <property type="match status" value="1"/>
</dbReference>
<evidence type="ECO:0000256" key="1">
    <source>
        <dbReference type="ARBA" id="ARBA00008645"/>
    </source>
</evidence>
<evidence type="ECO:0000313" key="4">
    <source>
        <dbReference type="EMBL" id="MFC3115419.1"/>
    </source>
</evidence>
<comment type="similarity">
    <text evidence="1">Belongs to the AB hydrolase superfamily.</text>
</comment>
<dbReference type="RefSeq" id="WP_378117682.1">
    <property type="nucleotide sequence ID" value="NZ_JBHRTF010000003.1"/>
</dbReference>
<name>A0ABV7FHN5_9GAMM</name>
<dbReference type="Gene3D" id="3.40.50.1820">
    <property type="entry name" value="alpha/beta hydrolase"/>
    <property type="match status" value="1"/>
</dbReference>
<evidence type="ECO:0000256" key="2">
    <source>
        <dbReference type="ARBA" id="ARBA00022801"/>
    </source>
</evidence>
<reference evidence="5" key="1">
    <citation type="journal article" date="2019" name="Int. J. Syst. Evol. Microbiol.">
        <title>The Global Catalogue of Microorganisms (GCM) 10K type strain sequencing project: providing services to taxonomists for standard genome sequencing and annotation.</title>
        <authorList>
            <consortium name="The Broad Institute Genomics Platform"/>
            <consortium name="The Broad Institute Genome Sequencing Center for Infectious Disease"/>
            <person name="Wu L."/>
            <person name="Ma J."/>
        </authorList>
    </citation>
    <scope>NUCLEOTIDE SEQUENCE [LARGE SCALE GENOMIC DNA]</scope>
    <source>
        <strain evidence="5">KCTC 52237</strain>
    </source>
</reference>
<proteinExistence type="inferred from homology"/>
<dbReference type="EMBL" id="JBHRTF010000003">
    <property type="protein sequence ID" value="MFC3115419.1"/>
    <property type="molecule type" value="Genomic_DNA"/>
</dbReference>
<evidence type="ECO:0000313" key="5">
    <source>
        <dbReference type="Proteomes" id="UP001595555"/>
    </source>
</evidence>